<accession>A0A2Z2HMH3</accession>
<dbReference type="Proteomes" id="UP000249949">
    <property type="component" value="Chromosome"/>
</dbReference>
<organism evidence="3 4">
    <name type="scientific">Candidatus Nitrosomarinus catalinensis</name>
    <dbReference type="NCBI Taxonomy" id="1898749"/>
    <lineage>
        <taxon>Archaea</taxon>
        <taxon>Nitrososphaerota</taxon>
        <taxon>Nitrososphaeria</taxon>
        <taxon>Nitrosopumilales</taxon>
        <taxon>Nitrosopumilaceae</taxon>
        <taxon>Candidatus Nitrosomarinus</taxon>
    </lineage>
</organism>
<gene>
    <name evidence="3" type="ORF">NMSP_0578</name>
</gene>
<name>A0A2Z2HMH3_9ARCH</name>
<dbReference type="InterPro" id="IPR032816">
    <property type="entry name" value="VTT_dom"/>
</dbReference>
<reference evidence="3 4" key="1">
    <citation type="journal article" date="2017" name="Environ. Microbiol.">
        <title>Genome and epigenome of a novel marine Thaumarchaeota strain suggest viral infection, phosphorothioation DNA modification and multiple restriction systems.</title>
        <authorList>
            <person name="Ahlgren N.A."/>
            <person name="Chen Y."/>
            <person name="Needham D.M."/>
            <person name="Parada A.E."/>
            <person name="Sachdeva R."/>
            <person name="Trinh V."/>
            <person name="Chen T."/>
            <person name="Fuhrman J.A."/>
        </authorList>
    </citation>
    <scope>NUCLEOTIDE SEQUENCE [LARGE SCALE GENOMIC DNA]</scope>
    <source>
        <strain evidence="3 4">SPOT01</strain>
    </source>
</reference>
<dbReference type="KEGG" id="nct:NMSP_0578"/>
<protein>
    <recommendedName>
        <fullName evidence="2">VTT domain-containing protein</fullName>
    </recommendedName>
</protein>
<dbReference type="Pfam" id="PF09335">
    <property type="entry name" value="VTT_dom"/>
    <property type="match status" value="1"/>
</dbReference>
<dbReference type="AlphaFoldDB" id="A0A2Z2HMH3"/>
<feature type="domain" description="VTT" evidence="2">
    <location>
        <begin position="43"/>
        <end position="160"/>
    </location>
</feature>
<sequence>MSYELIIEYYQQIQDILSNNYFQEYGVIGLFLNSLLSATAIPIPTEILTSALLIGGENIVLVGLALVIGSVIGGVLNYFIGFGGNKLFKKIKRKTDIETNEKKHNKILDKFGWSAIFFAAWIPVIGDLILISAGIKKMKFVKFSIFMISGKIVKTIIVVVGLGTIF</sequence>
<dbReference type="EMBL" id="CP021324">
    <property type="protein sequence ID" value="ARS64199.1"/>
    <property type="molecule type" value="Genomic_DNA"/>
</dbReference>
<dbReference type="RefSeq" id="WP_225971318.1">
    <property type="nucleotide sequence ID" value="NZ_CP021324.1"/>
</dbReference>
<evidence type="ECO:0000259" key="2">
    <source>
        <dbReference type="Pfam" id="PF09335"/>
    </source>
</evidence>
<keyword evidence="1" id="KW-0812">Transmembrane</keyword>
<keyword evidence="1" id="KW-1133">Transmembrane helix</keyword>
<keyword evidence="4" id="KW-1185">Reference proteome</keyword>
<evidence type="ECO:0000313" key="3">
    <source>
        <dbReference type="EMBL" id="ARS64199.1"/>
    </source>
</evidence>
<proteinExistence type="predicted"/>
<dbReference type="InterPro" id="IPR051311">
    <property type="entry name" value="DedA_domain"/>
</dbReference>
<feature type="transmembrane region" description="Helical" evidence="1">
    <location>
        <begin position="143"/>
        <end position="165"/>
    </location>
</feature>
<evidence type="ECO:0000313" key="4">
    <source>
        <dbReference type="Proteomes" id="UP000249949"/>
    </source>
</evidence>
<dbReference type="GeneID" id="32901064"/>
<keyword evidence="1" id="KW-0472">Membrane</keyword>
<dbReference type="PANTHER" id="PTHR42709">
    <property type="entry name" value="ALKALINE PHOSPHATASE LIKE PROTEIN"/>
    <property type="match status" value="1"/>
</dbReference>
<feature type="transmembrane region" description="Helical" evidence="1">
    <location>
        <begin position="25"/>
        <end position="47"/>
    </location>
</feature>
<evidence type="ECO:0000256" key="1">
    <source>
        <dbReference type="SAM" id="Phobius"/>
    </source>
</evidence>
<feature type="transmembrane region" description="Helical" evidence="1">
    <location>
        <begin position="59"/>
        <end position="80"/>
    </location>
</feature>
<feature type="transmembrane region" description="Helical" evidence="1">
    <location>
        <begin position="111"/>
        <end position="131"/>
    </location>
</feature>